<comment type="caution">
    <text evidence="1">The sequence shown here is derived from an EMBL/GenBank/DDBJ whole genome shotgun (WGS) entry which is preliminary data.</text>
</comment>
<reference evidence="1" key="1">
    <citation type="submission" date="2020-06" db="EMBL/GenBank/DDBJ databases">
        <authorList>
            <person name="Dong N."/>
        </authorList>
    </citation>
    <scope>NUCLEOTIDE SEQUENCE</scope>
    <source>
        <strain evidence="1">DF49-4</strain>
    </source>
</reference>
<sequence length="68" mass="7815">MNRETAPTIKEWKSYSEQLSILEQRGLVVTDYRDLPKLIMGTSFGSVIFRISNTRKQIGKYSADGLLY</sequence>
<accession>A0AB35LYK4</accession>
<dbReference type="AlphaFoldDB" id="A0AB35LYK4"/>
<dbReference type="RefSeq" id="WP_253131669.1">
    <property type="nucleotide sequence ID" value="NZ_JACANG010000005.1"/>
</dbReference>
<dbReference type="EMBL" id="JACANG010000005">
    <property type="protein sequence ID" value="MDM1718381.1"/>
    <property type="molecule type" value="Genomic_DNA"/>
</dbReference>
<proteinExistence type="predicted"/>
<reference evidence="1" key="2">
    <citation type="journal article" date="2022" name="Sci. Total Environ.">
        <title>Prevalence, transmission, and molecular epidemiology of tet(X)-positive bacteria among humans, animals, and environmental niches in China: An epidemiological, and genomic-based study.</title>
        <authorList>
            <person name="Dong N."/>
            <person name="Zeng Y."/>
            <person name="Cai C."/>
            <person name="Sun C."/>
            <person name="Lu J."/>
            <person name="Liu C."/>
            <person name="Zhou H."/>
            <person name="Sun Q."/>
            <person name="Shu L."/>
            <person name="Wang H."/>
            <person name="Wang Y."/>
            <person name="Wang S."/>
            <person name="Wu C."/>
            <person name="Chan E.W."/>
            <person name="Chen G."/>
            <person name="Shen Z."/>
            <person name="Chen S."/>
            <person name="Zhang R."/>
        </authorList>
    </citation>
    <scope>NUCLEOTIDE SEQUENCE</scope>
    <source>
        <strain evidence="1">DF49-4</strain>
    </source>
</reference>
<gene>
    <name evidence="1" type="ORF">HX110_04350</name>
</gene>
<evidence type="ECO:0000313" key="1">
    <source>
        <dbReference type="EMBL" id="MDM1718381.1"/>
    </source>
</evidence>
<protein>
    <submittedName>
        <fullName evidence="1">Uncharacterized protein</fullName>
    </submittedName>
</protein>
<dbReference type="Proteomes" id="UP001174419">
    <property type="component" value="Unassembled WGS sequence"/>
</dbReference>
<evidence type="ECO:0000313" key="2">
    <source>
        <dbReference type="Proteomes" id="UP001174419"/>
    </source>
</evidence>
<organism evidence="1 2">
    <name type="scientific">Acinetobacter towneri</name>
    <dbReference type="NCBI Taxonomy" id="202956"/>
    <lineage>
        <taxon>Bacteria</taxon>
        <taxon>Pseudomonadati</taxon>
        <taxon>Pseudomonadota</taxon>
        <taxon>Gammaproteobacteria</taxon>
        <taxon>Moraxellales</taxon>
        <taxon>Moraxellaceae</taxon>
        <taxon>Acinetobacter</taxon>
    </lineage>
</organism>
<name>A0AB35LYK4_9GAMM</name>